<dbReference type="RefSeq" id="WP_118925046.1">
    <property type="nucleotide sequence ID" value="NZ_QXGH01000013.1"/>
</dbReference>
<dbReference type="Proteomes" id="UP000283644">
    <property type="component" value="Unassembled WGS sequence"/>
</dbReference>
<keyword evidence="3" id="KW-1185">Reference proteome</keyword>
<sequence length="146" mass="16453">MDPIDVAELSDRTQINDALIRYTIAVDTGEWDRLDSVFTPDAQIDYTESGGIAAAFPEVKPWLAENLPAFSKKRMHTLGQVAISFANTRDEARVTAYFHNPMLISDGSGGERLVEVGGLYHHTFTRTEAGWRSRRLHEQVVWTRGF</sequence>
<dbReference type="InterPro" id="IPR037401">
    <property type="entry name" value="SnoaL-like"/>
</dbReference>
<dbReference type="OrthoDB" id="981191at2"/>
<dbReference type="Gene3D" id="3.10.450.50">
    <property type="match status" value="1"/>
</dbReference>
<evidence type="ECO:0000313" key="2">
    <source>
        <dbReference type="EMBL" id="RHW27425.1"/>
    </source>
</evidence>
<accession>A0A417Y498</accession>
<proteinExistence type="predicted"/>
<dbReference type="AlphaFoldDB" id="A0A417Y498"/>
<dbReference type="Pfam" id="PF13577">
    <property type="entry name" value="SnoaL_4"/>
    <property type="match status" value="1"/>
</dbReference>
<dbReference type="SUPFAM" id="SSF54427">
    <property type="entry name" value="NTF2-like"/>
    <property type="match status" value="1"/>
</dbReference>
<gene>
    <name evidence="2" type="ORF">D0Z08_09765</name>
</gene>
<feature type="domain" description="SnoaL-like" evidence="1">
    <location>
        <begin position="8"/>
        <end position="136"/>
    </location>
</feature>
<reference evidence="2 3" key="1">
    <citation type="submission" date="2018-09" db="EMBL/GenBank/DDBJ databases">
        <title>Genome sequencing of Nocardioides immobilis CCTCC AB 2017083 for comparison to Nocardioides silvaticus.</title>
        <authorList>
            <person name="Li C."/>
            <person name="Wang G."/>
        </authorList>
    </citation>
    <scope>NUCLEOTIDE SEQUENCE [LARGE SCALE GENOMIC DNA]</scope>
    <source>
        <strain evidence="2 3">CCTCC AB 2017083</strain>
    </source>
</reference>
<evidence type="ECO:0000259" key="1">
    <source>
        <dbReference type="Pfam" id="PF13577"/>
    </source>
</evidence>
<evidence type="ECO:0000313" key="3">
    <source>
        <dbReference type="Proteomes" id="UP000283644"/>
    </source>
</evidence>
<protein>
    <submittedName>
        <fullName evidence="2">Nuclear transport factor 2 family protein</fullName>
    </submittedName>
</protein>
<comment type="caution">
    <text evidence="2">The sequence shown here is derived from an EMBL/GenBank/DDBJ whole genome shotgun (WGS) entry which is preliminary data.</text>
</comment>
<organism evidence="2 3">
    <name type="scientific">Nocardioides immobilis</name>
    <dbReference type="NCBI Taxonomy" id="2049295"/>
    <lineage>
        <taxon>Bacteria</taxon>
        <taxon>Bacillati</taxon>
        <taxon>Actinomycetota</taxon>
        <taxon>Actinomycetes</taxon>
        <taxon>Propionibacteriales</taxon>
        <taxon>Nocardioidaceae</taxon>
        <taxon>Nocardioides</taxon>
    </lineage>
</organism>
<dbReference type="EMBL" id="QXGH01000013">
    <property type="protein sequence ID" value="RHW27425.1"/>
    <property type="molecule type" value="Genomic_DNA"/>
</dbReference>
<name>A0A417Y498_9ACTN</name>
<dbReference type="InterPro" id="IPR032710">
    <property type="entry name" value="NTF2-like_dom_sf"/>
</dbReference>